<sequence length="369" mass="38754">MKGLLLRLSAVDADAEAAVRVIAYFDALVERGATPVELVRATAALAECPAGMDRTGTEPLVFRPDGSSAGEVVVTGSVEIGPDAGRVWLARDGGAGPLDDLVLERLAISARLLAVPQRRTPAPDLADPGLVELVLAEREAPEDRARALRLLGLDTEVPVRALAVAADGDPGAAAVALVTRGRPVRAARVAVIGGRAAMLLQPHESAATVVADLRVAFEARARERATAPAVRVGVGRPVPGLEARTSWMQAKLALRFATADDAIIDHAELGSLALLGELPPEQLRAQPDVAALDALPATDVAALEAFCRTGSLRKAAALLHLHHSSVADRLARVEHELGWRLDEPGDRFRARFALLARRLASGPVRGTRA</sequence>
<dbReference type="Proteomes" id="UP000321261">
    <property type="component" value="Unassembled WGS sequence"/>
</dbReference>
<evidence type="ECO:0000259" key="3">
    <source>
        <dbReference type="Pfam" id="PF17853"/>
    </source>
</evidence>
<dbReference type="Gene3D" id="1.10.10.2840">
    <property type="entry name" value="PucR C-terminal helix-turn-helix domain"/>
    <property type="match status" value="1"/>
</dbReference>
<accession>A0A561SHS1</accession>
<feature type="domain" description="CdaR GGDEF-like" evidence="3">
    <location>
        <begin position="140"/>
        <end position="255"/>
    </location>
</feature>
<dbReference type="InterPro" id="IPR042070">
    <property type="entry name" value="PucR_C-HTH_sf"/>
</dbReference>
<evidence type="ECO:0000256" key="1">
    <source>
        <dbReference type="ARBA" id="ARBA00006754"/>
    </source>
</evidence>
<keyword evidence="5" id="KW-1185">Reference proteome</keyword>
<evidence type="ECO:0000313" key="4">
    <source>
        <dbReference type="EMBL" id="TWF74397.1"/>
    </source>
</evidence>
<dbReference type="PANTHER" id="PTHR33744">
    <property type="entry name" value="CARBOHYDRATE DIACID REGULATOR"/>
    <property type="match status" value="1"/>
</dbReference>
<dbReference type="AlphaFoldDB" id="A0A561SHS1"/>
<proteinExistence type="inferred from homology"/>
<comment type="similarity">
    <text evidence="1">Belongs to the CdaR family.</text>
</comment>
<dbReference type="PANTHER" id="PTHR33744:SF7">
    <property type="entry name" value="PUCR FAMILY TRANSCRIPTIONAL REGULATOR"/>
    <property type="match status" value="1"/>
</dbReference>
<dbReference type="InterPro" id="IPR051448">
    <property type="entry name" value="CdaR-like_regulators"/>
</dbReference>
<evidence type="ECO:0000313" key="5">
    <source>
        <dbReference type="Proteomes" id="UP000321261"/>
    </source>
</evidence>
<comment type="caution">
    <text evidence="4">The sequence shown here is derived from an EMBL/GenBank/DDBJ whole genome shotgun (WGS) entry which is preliminary data.</text>
</comment>
<gene>
    <name evidence="4" type="ORF">FHX44_11277</name>
</gene>
<dbReference type="InterPro" id="IPR025736">
    <property type="entry name" value="PucR_C-HTH_dom"/>
</dbReference>
<evidence type="ECO:0000259" key="2">
    <source>
        <dbReference type="Pfam" id="PF13556"/>
    </source>
</evidence>
<name>A0A561SHS1_9PSEU</name>
<dbReference type="InterPro" id="IPR041522">
    <property type="entry name" value="CdaR_GGDEF"/>
</dbReference>
<reference evidence="4 5" key="1">
    <citation type="submission" date="2019-06" db="EMBL/GenBank/DDBJ databases">
        <title>Sequencing the genomes of 1000 actinobacteria strains.</title>
        <authorList>
            <person name="Klenk H.-P."/>
        </authorList>
    </citation>
    <scope>NUCLEOTIDE SEQUENCE [LARGE SCALE GENOMIC DNA]</scope>
    <source>
        <strain evidence="4 5">DSM 45671</strain>
    </source>
</reference>
<dbReference type="Pfam" id="PF17853">
    <property type="entry name" value="GGDEF_2"/>
    <property type="match status" value="1"/>
</dbReference>
<feature type="domain" description="PucR C-terminal helix-turn-helix" evidence="2">
    <location>
        <begin position="301"/>
        <end position="356"/>
    </location>
</feature>
<dbReference type="EMBL" id="VIWU01000001">
    <property type="protein sequence ID" value="TWF74397.1"/>
    <property type="molecule type" value="Genomic_DNA"/>
</dbReference>
<dbReference type="Pfam" id="PF13556">
    <property type="entry name" value="HTH_30"/>
    <property type="match status" value="1"/>
</dbReference>
<protein>
    <submittedName>
        <fullName evidence="4">PucR-like helix-turn-helix protein</fullName>
    </submittedName>
</protein>
<dbReference type="OrthoDB" id="5051269at2"/>
<organism evidence="4 5">
    <name type="scientific">Pseudonocardia hierapolitana</name>
    <dbReference type="NCBI Taxonomy" id="1128676"/>
    <lineage>
        <taxon>Bacteria</taxon>
        <taxon>Bacillati</taxon>
        <taxon>Actinomycetota</taxon>
        <taxon>Actinomycetes</taxon>
        <taxon>Pseudonocardiales</taxon>
        <taxon>Pseudonocardiaceae</taxon>
        <taxon>Pseudonocardia</taxon>
    </lineage>
</organism>
<dbReference type="RefSeq" id="WP_147253776.1">
    <property type="nucleotide sequence ID" value="NZ_VIWU01000001.1"/>
</dbReference>